<evidence type="ECO:0000256" key="1">
    <source>
        <dbReference type="SAM" id="Phobius"/>
    </source>
</evidence>
<dbReference type="EMBL" id="JBHTHU010000002">
    <property type="protein sequence ID" value="MFD0749381.1"/>
    <property type="molecule type" value="Genomic_DNA"/>
</dbReference>
<name>A0ABW2YSH1_9SPHI</name>
<comment type="caution">
    <text evidence="2">The sequence shown here is derived from an EMBL/GenBank/DDBJ whole genome shotgun (WGS) entry which is preliminary data.</text>
</comment>
<feature type="transmembrane region" description="Helical" evidence="1">
    <location>
        <begin position="75"/>
        <end position="95"/>
    </location>
</feature>
<keyword evidence="3" id="KW-1185">Reference proteome</keyword>
<dbReference type="Proteomes" id="UP001596958">
    <property type="component" value="Unassembled WGS sequence"/>
</dbReference>
<keyword evidence="1" id="KW-0812">Transmembrane</keyword>
<feature type="transmembrane region" description="Helical" evidence="1">
    <location>
        <begin position="36"/>
        <end position="55"/>
    </location>
</feature>
<feature type="transmembrane region" description="Helical" evidence="1">
    <location>
        <begin position="6"/>
        <end position="24"/>
    </location>
</feature>
<dbReference type="RefSeq" id="WP_377097696.1">
    <property type="nucleotide sequence ID" value="NZ_JBHTHU010000002.1"/>
</dbReference>
<sequence>MYNFLWMVAAGLFLAHVILLFTAFPNSQLARKRYFYSHLTLWLTGLTVFALAVLSSRNGQSAFLDYFNTPIKKGMIIGFTLTLSLVAHTIVRLVVMPLMSKSR</sequence>
<organism evidence="2 3">
    <name type="scientific">Mucilaginibacter calamicampi</name>
    <dbReference type="NCBI Taxonomy" id="1302352"/>
    <lineage>
        <taxon>Bacteria</taxon>
        <taxon>Pseudomonadati</taxon>
        <taxon>Bacteroidota</taxon>
        <taxon>Sphingobacteriia</taxon>
        <taxon>Sphingobacteriales</taxon>
        <taxon>Sphingobacteriaceae</taxon>
        <taxon>Mucilaginibacter</taxon>
    </lineage>
</organism>
<evidence type="ECO:0000313" key="3">
    <source>
        <dbReference type="Proteomes" id="UP001596958"/>
    </source>
</evidence>
<evidence type="ECO:0000313" key="2">
    <source>
        <dbReference type="EMBL" id="MFD0749381.1"/>
    </source>
</evidence>
<reference evidence="3" key="1">
    <citation type="journal article" date="2019" name="Int. J. Syst. Evol. Microbiol.">
        <title>The Global Catalogue of Microorganisms (GCM) 10K type strain sequencing project: providing services to taxonomists for standard genome sequencing and annotation.</title>
        <authorList>
            <consortium name="The Broad Institute Genomics Platform"/>
            <consortium name="The Broad Institute Genome Sequencing Center for Infectious Disease"/>
            <person name="Wu L."/>
            <person name="Ma J."/>
        </authorList>
    </citation>
    <scope>NUCLEOTIDE SEQUENCE [LARGE SCALE GENOMIC DNA]</scope>
    <source>
        <strain evidence="3">CCUG 63418</strain>
    </source>
</reference>
<accession>A0ABW2YSH1</accession>
<protein>
    <submittedName>
        <fullName evidence="2">Uncharacterized protein</fullName>
    </submittedName>
</protein>
<gene>
    <name evidence="2" type="ORF">ACFQZS_04460</name>
</gene>
<keyword evidence="1" id="KW-1133">Transmembrane helix</keyword>
<proteinExistence type="predicted"/>
<keyword evidence="1" id="KW-0472">Membrane</keyword>